<accession>A0A220VGS6</accession>
<dbReference type="RefSeq" id="WP_089074061.1">
    <property type="nucleotide sequence ID" value="NZ_CBCSAM010000002.1"/>
</dbReference>
<dbReference type="EMBL" id="CP022356">
    <property type="protein sequence ID" value="ASK79153.1"/>
    <property type="molecule type" value="Genomic_DNA"/>
</dbReference>
<proteinExistence type="predicted"/>
<evidence type="ECO:0000313" key="2">
    <source>
        <dbReference type="EMBL" id="ASK79153.1"/>
    </source>
</evidence>
<evidence type="ECO:0000313" key="3">
    <source>
        <dbReference type="Proteomes" id="UP000242175"/>
    </source>
</evidence>
<sequence length="933" mass="106035">MKNLYTKIICGSLTTIMSLSIFAKTQDFQLGRINTESNTINNQTQEIYNPSEPFLSYSKEYGPVYARTFTEEKVGPKFWMIDILKDFIIFGITEAGTAAIFPNPDTQIIAKLDKMKKQMDYIQTQIGGSQAASVNKTLQTISDEHVPINEMSKLLTNTFEGINHYNESTQTIDSTPTNTFYNPTPENSFFPVNESVISLYDNQQILWHDIDWYDSHHQDSQYYDYGILNAITTNSASRETQGLSKLSSNSIPPVSQLRDDSIDTMFQLFSYYSGHPTIDLNDNDKILNDLYQSSLYALTFDAELGVFQTLAGLPQRNQVNHFKDQREAEKTYIDAINQLHDDYHNYFGFTNMQDNPAYVTICNNDKHHDIATKHEGEHGITSNFKGTIKVSGKDISVDVPYQTCKTYAVGTSETSTGDTILEQNDYSQTWRDNSIQGDVSYFYYAIDVDDDLKASFDEANQNKEHKFYKWDITQCEYPTIYTGTLYRQSNFPKGLKGDIYKGECTATFSTSKTPFDHKDSDGKEPQDTDNHDIYTEIETTKPQDILKHQTCPDPKAIQYDSDKHVYYADVQEYTFSDQSSKPVKAGNREWISTQTDNESMTGFNFKNVKLTLKNPSNHITDPVVAEANNETFNPVCTYTDSTGTDISLNWKGNLETTQDIPDSKYLGHIVYPSRIPKSLADQVDNATNWNYVDGLEKCSSTKPIDCAWLPKAISPTDSIVKFDSHDIPKTDFIDNIQYLDTDNVVEISWDWLSTATSSCKVWINNFHGKNLTKIKNPKSSFSDIIKDTSAQEFDYNLGVSCSDEQPEKWTQIKVSKQPAENCPAPKVSFTRADDGEVTLKWDQVDKALSYEVRDWDHHVHQSKIKNNSFIDTSTQGSTKKLQYFVVSNCADNQTSSEVKVNIPAKSSDIQMSRTLHKSGQHNNEVIHKMLSLN</sequence>
<dbReference type="KEGG" id="pmai:CF386_08775"/>
<protein>
    <recommendedName>
        <fullName evidence="4">Fibronectin type-III domain-containing protein</fullName>
    </recommendedName>
</protein>
<dbReference type="Proteomes" id="UP000242175">
    <property type="component" value="Chromosome small"/>
</dbReference>
<name>A0A220VGS6_9GAMM</name>
<evidence type="ECO:0008006" key="4">
    <source>
        <dbReference type="Google" id="ProtNLM"/>
    </source>
</evidence>
<feature type="signal peptide" evidence="1">
    <location>
        <begin position="1"/>
        <end position="23"/>
    </location>
</feature>
<organism evidence="2 3">
    <name type="scientific">Paraphotobacterium marinum</name>
    <dbReference type="NCBI Taxonomy" id="1755811"/>
    <lineage>
        <taxon>Bacteria</taxon>
        <taxon>Pseudomonadati</taxon>
        <taxon>Pseudomonadota</taxon>
        <taxon>Gammaproteobacteria</taxon>
        <taxon>Vibrionales</taxon>
        <taxon>Vibrionaceae</taxon>
        <taxon>Paraphotobacterium</taxon>
    </lineage>
</organism>
<evidence type="ECO:0000256" key="1">
    <source>
        <dbReference type="SAM" id="SignalP"/>
    </source>
</evidence>
<keyword evidence="3" id="KW-1185">Reference proteome</keyword>
<dbReference type="AlphaFoldDB" id="A0A220VGS6"/>
<keyword evidence="1" id="KW-0732">Signal</keyword>
<gene>
    <name evidence="2" type="ORF">CF386_08775</name>
</gene>
<feature type="chain" id="PRO_5012826895" description="Fibronectin type-III domain-containing protein" evidence="1">
    <location>
        <begin position="24"/>
        <end position="933"/>
    </location>
</feature>
<reference evidence="2 3" key="1">
    <citation type="journal article" date="2016" name="Int. J. Syst. Evol. Microbiol.">
        <title>Paraphotobacterium marinum gen. nov., sp. nov., a member of the family Vibrionaceae, isolated from surface seawater.</title>
        <authorList>
            <person name="Huang Z."/>
            <person name="Dong C."/>
            <person name="Shao Z."/>
        </authorList>
    </citation>
    <scope>NUCLEOTIDE SEQUENCE [LARGE SCALE GENOMIC DNA]</scope>
    <source>
        <strain evidence="2 3">NSCS20N07D</strain>
    </source>
</reference>